<dbReference type="EMBL" id="CP045121">
    <property type="protein sequence ID" value="QIN77815.1"/>
    <property type="molecule type" value="Genomic_DNA"/>
</dbReference>
<evidence type="ECO:0000313" key="3">
    <source>
        <dbReference type="Proteomes" id="UP000502706"/>
    </source>
</evidence>
<sequence length="78" mass="7859">MAFFPTAFFFNALYTEALFLALSAGAVWAALVRRDLLLAGALGASPPPPETPGCCCSSLWATSGCATARSSGSAGSSP</sequence>
<dbReference type="RefSeq" id="WP_166395493.1">
    <property type="nucleotide sequence ID" value="NZ_CP045121.1"/>
</dbReference>
<accession>A0A6G8PUX0</accession>
<name>A0A6G8PUX0_9ACTN</name>
<evidence type="ECO:0000256" key="1">
    <source>
        <dbReference type="SAM" id="Phobius"/>
    </source>
</evidence>
<dbReference type="KEGG" id="rmar:GBA65_03990"/>
<gene>
    <name evidence="2" type="ORF">GBA65_03990</name>
</gene>
<keyword evidence="3" id="KW-1185">Reference proteome</keyword>
<evidence type="ECO:0000313" key="2">
    <source>
        <dbReference type="EMBL" id="QIN77815.1"/>
    </source>
</evidence>
<dbReference type="Proteomes" id="UP000502706">
    <property type="component" value="Chromosome"/>
</dbReference>
<proteinExistence type="predicted"/>
<keyword evidence="1" id="KW-0472">Membrane</keyword>
<keyword evidence="1" id="KW-0812">Transmembrane</keyword>
<reference evidence="2 3" key="1">
    <citation type="submission" date="2019-10" db="EMBL/GenBank/DDBJ databases">
        <title>Rubrobacter sp nov SCSIO 52915 isolated from a deep-sea sediment in the South China Sea.</title>
        <authorList>
            <person name="Chen R.W."/>
        </authorList>
    </citation>
    <scope>NUCLEOTIDE SEQUENCE [LARGE SCALE GENOMIC DNA]</scope>
    <source>
        <strain evidence="2 3">SCSIO 52915</strain>
    </source>
</reference>
<organism evidence="2 3">
    <name type="scientific">Rubrobacter marinus</name>
    <dbReference type="NCBI Taxonomy" id="2653852"/>
    <lineage>
        <taxon>Bacteria</taxon>
        <taxon>Bacillati</taxon>
        <taxon>Actinomycetota</taxon>
        <taxon>Rubrobacteria</taxon>
        <taxon>Rubrobacterales</taxon>
        <taxon>Rubrobacteraceae</taxon>
        <taxon>Rubrobacter</taxon>
    </lineage>
</organism>
<keyword evidence="1" id="KW-1133">Transmembrane helix</keyword>
<feature type="transmembrane region" description="Helical" evidence="1">
    <location>
        <begin position="12"/>
        <end position="32"/>
    </location>
</feature>
<dbReference type="AlphaFoldDB" id="A0A6G8PUX0"/>
<protein>
    <submittedName>
        <fullName evidence="2">Uncharacterized protein</fullName>
    </submittedName>
</protein>